<keyword evidence="4" id="KW-0808">Transferase</keyword>
<dbReference type="InterPro" id="IPR057573">
    <property type="entry name" value="NOL9_N"/>
</dbReference>
<name>A0AAN8ZV53_HALRR</name>
<dbReference type="GO" id="GO:0051731">
    <property type="term" value="F:polynucleotide 5'-hydroxyl-kinase activity"/>
    <property type="evidence" value="ECO:0007669"/>
    <property type="project" value="InterPro"/>
</dbReference>
<comment type="similarity">
    <text evidence="2">Belongs to the Clp1 family. NOL9/GRC3 subfamily.</text>
</comment>
<keyword evidence="7" id="KW-0067">ATP-binding</keyword>
<evidence type="ECO:0000313" key="15">
    <source>
        <dbReference type="Proteomes" id="UP001381693"/>
    </source>
</evidence>
<evidence type="ECO:0000256" key="10">
    <source>
        <dbReference type="SAM" id="MobiDB-lite"/>
    </source>
</evidence>
<dbReference type="GO" id="GO:0005524">
    <property type="term" value="F:ATP binding"/>
    <property type="evidence" value="ECO:0007669"/>
    <property type="project" value="UniProtKB-KW"/>
</dbReference>
<dbReference type="PANTHER" id="PTHR12755">
    <property type="entry name" value="CLEAVAGE/POLYADENYLATION FACTOR IA SUBUNIT CLP1P"/>
    <property type="match status" value="1"/>
</dbReference>
<evidence type="ECO:0000256" key="6">
    <source>
        <dbReference type="ARBA" id="ARBA00022777"/>
    </source>
</evidence>
<keyword evidence="8" id="KW-0539">Nucleus</keyword>
<organism evidence="14 15">
    <name type="scientific">Halocaridina rubra</name>
    <name type="common">Hawaiian red shrimp</name>
    <dbReference type="NCBI Taxonomy" id="373956"/>
    <lineage>
        <taxon>Eukaryota</taxon>
        <taxon>Metazoa</taxon>
        <taxon>Ecdysozoa</taxon>
        <taxon>Arthropoda</taxon>
        <taxon>Crustacea</taxon>
        <taxon>Multicrustacea</taxon>
        <taxon>Malacostraca</taxon>
        <taxon>Eumalacostraca</taxon>
        <taxon>Eucarida</taxon>
        <taxon>Decapoda</taxon>
        <taxon>Pleocyemata</taxon>
        <taxon>Caridea</taxon>
        <taxon>Atyoidea</taxon>
        <taxon>Atyidae</taxon>
        <taxon>Halocaridina</taxon>
    </lineage>
</organism>
<keyword evidence="6" id="KW-0418">Kinase</keyword>
<protein>
    <recommendedName>
        <fullName evidence="9">Polynucleotide 5'-hydroxyl-kinase NOL9</fullName>
    </recommendedName>
</protein>
<gene>
    <name evidence="14" type="ORF">SK128_003845</name>
</gene>
<evidence type="ECO:0000256" key="7">
    <source>
        <dbReference type="ARBA" id="ARBA00022840"/>
    </source>
</evidence>
<feature type="domain" description="NOL9 C-terminal" evidence="13">
    <location>
        <begin position="657"/>
        <end position="748"/>
    </location>
</feature>
<evidence type="ECO:0000256" key="3">
    <source>
        <dbReference type="ARBA" id="ARBA00022552"/>
    </source>
</evidence>
<dbReference type="InterPro" id="IPR032319">
    <property type="entry name" value="CLP1_P"/>
</dbReference>
<reference evidence="14 15" key="1">
    <citation type="submission" date="2023-11" db="EMBL/GenBank/DDBJ databases">
        <title>Halocaridina rubra genome assembly.</title>
        <authorList>
            <person name="Smith C."/>
        </authorList>
    </citation>
    <scope>NUCLEOTIDE SEQUENCE [LARGE SCALE GENOMIC DNA]</scope>
    <source>
        <strain evidence="14">EP-1</strain>
        <tissue evidence="14">Whole</tissue>
    </source>
</reference>
<dbReference type="InterPro" id="IPR057570">
    <property type="entry name" value="NOL9_C"/>
</dbReference>
<dbReference type="Pfam" id="PF25467">
    <property type="entry name" value="NOL9_C"/>
    <property type="match status" value="1"/>
</dbReference>
<evidence type="ECO:0000256" key="4">
    <source>
        <dbReference type="ARBA" id="ARBA00022679"/>
    </source>
</evidence>
<evidence type="ECO:0000259" key="13">
    <source>
        <dbReference type="Pfam" id="PF25467"/>
    </source>
</evidence>
<dbReference type="Proteomes" id="UP001381693">
    <property type="component" value="Unassembled WGS sequence"/>
</dbReference>
<feature type="compositionally biased region" description="Basic residues" evidence="10">
    <location>
        <begin position="23"/>
        <end position="34"/>
    </location>
</feature>
<dbReference type="AlphaFoldDB" id="A0AAN8ZV53"/>
<feature type="compositionally biased region" description="Low complexity" evidence="10">
    <location>
        <begin position="13"/>
        <end position="22"/>
    </location>
</feature>
<evidence type="ECO:0000256" key="5">
    <source>
        <dbReference type="ARBA" id="ARBA00022741"/>
    </source>
</evidence>
<evidence type="ECO:0000256" key="2">
    <source>
        <dbReference type="ARBA" id="ARBA00011003"/>
    </source>
</evidence>
<evidence type="ECO:0000313" key="14">
    <source>
        <dbReference type="EMBL" id="KAK7069771.1"/>
    </source>
</evidence>
<dbReference type="Pfam" id="PF24419">
    <property type="entry name" value="Cupin_NOL9"/>
    <property type="match status" value="1"/>
</dbReference>
<evidence type="ECO:0000259" key="11">
    <source>
        <dbReference type="Pfam" id="PF16575"/>
    </source>
</evidence>
<dbReference type="Pfam" id="PF16575">
    <property type="entry name" value="CLP1_P"/>
    <property type="match status" value="1"/>
</dbReference>
<proteinExistence type="inferred from homology"/>
<feature type="domain" description="Clp1 P-loop" evidence="11">
    <location>
        <begin position="424"/>
        <end position="575"/>
    </location>
</feature>
<evidence type="ECO:0000256" key="8">
    <source>
        <dbReference type="ARBA" id="ARBA00023242"/>
    </source>
</evidence>
<dbReference type="InterPro" id="IPR027417">
    <property type="entry name" value="P-loop_NTPase"/>
</dbReference>
<feature type="domain" description="NOL9 N-terminal" evidence="12">
    <location>
        <begin position="250"/>
        <end position="375"/>
    </location>
</feature>
<dbReference type="GO" id="GO:0000448">
    <property type="term" value="P:cleavage in ITS2 between 5.8S rRNA and LSU-rRNA of tricistronic rRNA transcript (SSU-rRNA, 5.8S rRNA, LSU-rRNA)"/>
    <property type="evidence" value="ECO:0007669"/>
    <property type="project" value="TreeGrafter"/>
</dbReference>
<feature type="region of interest" description="Disordered" evidence="10">
    <location>
        <begin position="13"/>
        <end position="53"/>
    </location>
</feature>
<keyword evidence="3" id="KW-0698">rRNA processing</keyword>
<dbReference type="InterPro" id="IPR045116">
    <property type="entry name" value="Clp1/Grc3"/>
</dbReference>
<keyword evidence="5" id="KW-0547">Nucleotide-binding</keyword>
<dbReference type="EMBL" id="JAXCGZ010015859">
    <property type="protein sequence ID" value="KAK7069771.1"/>
    <property type="molecule type" value="Genomic_DNA"/>
</dbReference>
<evidence type="ECO:0000259" key="12">
    <source>
        <dbReference type="Pfam" id="PF24419"/>
    </source>
</evidence>
<accession>A0AAN8ZV53</accession>
<evidence type="ECO:0000256" key="9">
    <source>
        <dbReference type="ARBA" id="ARBA00071212"/>
    </source>
</evidence>
<dbReference type="PANTHER" id="PTHR12755:SF3">
    <property type="entry name" value="POLYNUCLEOTIDE 5'-HYDROXYL-KINASE NOL9"/>
    <property type="match status" value="1"/>
</dbReference>
<comment type="subcellular location">
    <subcellularLocation>
        <location evidence="1">Nucleus</location>
        <location evidence="1">Nucleolus</location>
    </subcellularLocation>
</comment>
<keyword evidence="15" id="KW-1185">Reference proteome</keyword>
<comment type="caution">
    <text evidence="14">The sequence shown here is derived from an EMBL/GenBank/DDBJ whole genome shotgun (WGS) entry which is preliminary data.</text>
</comment>
<sequence>MFSLEAIEALAAENNSNKPSSSKVKKPAKRKRMITKTDPDIYQIPDAPSISNPHEREDQALYFLAKDANLIPKKKKSTATKANVKVVHVKNKTLVDGVLPAVKKKKHRGKRGGGGLSHKTAMGSNIKTDIDYEKAFLEFENEALEGARIMEDECELDDISNHIKNFSLSCNHGSVRKRNSGRKVWTLDKKARKAEKKFVANRPFYNEFELDSKMQPSEKDLIFMKKEKLKAQELVDRQNLACSPSEIFVVGENKYVIVFPPQQSLYFHGVLSVQPLVGRVNILGYRVAEMEKRDMFSLSSHALLYVKGVDGHPLNISLRSHLMEHGITHEKVQSLIDRQLGPVIVLRVERSDHPLVEKLSIIGQRQLNFPKVQKTRQNMHGALVTIEDCDKYYLTKESVEWLDVMESISLYLECGNAPRIVLCGGKGVGKSTLFKYVVNRLLSRKGTRVQCLDLDPGQAEMSLPSCVSLTLVTEPLLGPNYAYQREGSSPDVKQIMFGSVNPQFGLQRYISAVKRLIERSKKFPECPLVVNTMGWTIGTGLDLTLDIIRTVSPSHVIQIQSSNARSNFEFSLTSENVSRNVGGVCTKQFRQQLYYSLTEVFSLSSRRSNVVSFSPKLLRELSVSINLSDILRDIATHKGILDESEHMVIVKWPDVVLHVCGPKVPRERILQVLNGNLIALCHVNASKIESFGPDLPKHLIDDLDYGQCQGWGLVRGIDPLTKELHILTALPSKFIAKHVNAIIMPELHLPDKIFKFINEGGEGPYYQRLSRTGGGRLKVGRQIKPSMPLLGPRRDK</sequence>
<evidence type="ECO:0000256" key="1">
    <source>
        <dbReference type="ARBA" id="ARBA00004604"/>
    </source>
</evidence>
<dbReference type="SUPFAM" id="SSF52540">
    <property type="entry name" value="P-loop containing nucleoside triphosphate hydrolases"/>
    <property type="match status" value="1"/>
</dbReference>
<dbReference type="GO" id="GO:0005730">
    <property type="term" value="C:nucleolus"/>
    <property type="evidence" value="ECO:0007669"/>
    <property type="project" value="UniProtKB-SubCell"/>
</dbReference>
<dbReference type="Gene3D" id="3.40.50.300">
    <property type="entry name" value="P-loop containing nucleotide triphosphate hydrolases"/>
    <property type="match status" value="1"/>
</dbReference>